<dbReference type="EMBL" id="HBEG01019641">
    <property type="protein sequence ID" value="CAD8356554.1"/>
    <property type="molecule type" value="Transcribed_RNA"/>
</dbReference>
<evidence type="ECO:0000259" key="1">
    <source>
        <dbReference type="PROSITE" id="PS50222"/>
    </source>
</evidence>
<organism evidence="2">
    <name type="scientific">Pyrodinium bahamense</name>
    <dbReference type="NCBI Taxonomy" id="73915"/>
    <lineage>
        <taxon>Eukaryota</taxon>
        <taxon>Sar</taxon>
        <taxon>Alveolata</taxon>
        <taxon>Dinophyceae</taxon>
        <taxon>Gonyaulacales</taxon>
        <taxon>Pyrocystaceae</taxon>
        <taxon>Pyrodinium</taxon>
    </lineage>
</organism>
<gene>
    <name evidence="2" type="ORF">PBAH0796_LOCUS11921</name>
</gene>
<evidence type="ECO:0000313" key="2">
    <source>
        <dbReference type="EMBL" id="CAD8356554.1"/>
    </source>
</evidence>
<dbReference type="InterPro" id="IPR002048">
    <property type="entry name" value="EF_hand_dom"/>
</dbReference>
<feature type="domain" description="EF-hand" evidence="1">
    <location>
        <begin position="155"/>
        <end position="190"/>
    </location>
</feature>
<dbReference type="Gene3D" id="1.10.238.10">
    <property type="entry name" value="EF-hand"/>
    <property type="match status" value="1"/>
</dbReference>
<name>A0A7S0A8W9_9DINO</name>
<reference evidence="2" key="1">
    <citation type="submission" date="2021-01" db="EMBL/GenBank/DDBJ databases">
        <authorList>
            <person name="Corre E."/>
            <person name="Pelletier E."/>
            <person name="Niang G."/>
            <person name="Scheremetjew M."/>
            <person name="Finn R."/>
            <person name="Kale V."/>
            <person name="Holt S."/>
            <person name="Cochrane G."/>
            <person name="Meng A."/>
            <person name="Brown T."/>
            <person name="Cohen L."/>
        </authorList>
    </citation>
    <scope>NUCLEOTIDE SEQUENCE</scope>
    <source>
        <strain evidence="2">Pbaha01</strain>
    </source>
</reference>
<protein>
    <recommendedName>
        <fullName evidence="1">EF-hand domain-containing protein</fullName>
    </recommendedName>
</protein>
<dbReference type="PROSITE" id="PS50222">
    <property type="entry name" value="EF_HAND_2"/>
    <property type="match status" value="1"/>
</dbReference>
<sequence length="231" mass="25632">MAAPHLDEYFRVQTELVGEAAELMGDPLGYIMMLGNPTKLEEFRQAQAKKVEQLREITGKSFDHHDINSNSVLEVGESQVLFAHFVERLVQFWTNIACNDIMKAVAKKTEMIKTMIGDDPAKLKEVEDKLAEELEKARQNIIATFAERREAYTSDKAAKDAAAFAVLDKDGDGKLTKEMVVEGLTPKTDTHYLFMVALGMSTKEEVEEEKKAEAQRDLCAAGAQAGFQAAG</sequence>
<accession>A0A7S0A8W9</accession>
<proteinExistence type="predicted"/>
<dbReference type="GO" id="GO:0005509">
    <property type="term" value="F:calcium ion binding"/>
    <property type="evidence" value="ECO:0007669"/>
    <property type="project" value="InterPro"/>
</dbReference>
<dbReference type="AlphaFoldDB" id="A0A7S0A8W9"/>